<dbReference type="AlphaFoldDB" id="A0A0U5EQU5"/>
<accession>A0A0U5EQU5</accession>
<evidence type="ECO:0000256" key="1">
    <source>
        <dbReference type="SAM" id="SignalP"/>
    </source>
</evidence>
<dbReference type="GO" id="GO:0016491">
    <property type="term" value="F:oxidoreductase activity"/>
    <property type="evidence" value="ECO:0007669"/>
    <property type="project" value="UniProtKB-KW"/>
</dbReference>
<dbReference type="InterPro" id="IPR011042">
    <property type="entry name" value="6-blade_b-propeller_TolB-like"/>
</dbReference>
<proteinExistence type="predicted"/>
<evidence type="ECO:0000313" key="4">
    <source>
        <dbReference type="Proteomes" id="UP000056109"/>
    </source>
</evidence>
<dbReference type="GeneID" id="34781653"/>
<dbReference type="SUPFAM" id="SSF50952">
    <property type="entry name" value="Soluble quinoprotein glucose dehydrogenase"/>
    <property type="match status" value="1"/>
</dbReference>
<keyword evidence="1" id="KW-0732">Signal</keyword>
<name>A0A0U5EQU5_9PROT</name>
<evidence type="ECO:0000259" key="2">
    <source>
        <dbReference type="Pfam" id="PF22807"/>
    </source>
</evidence>
<dbReference type="Proteomes" id="UP000056109">
    <property type="component" value="Chromosome I"/>
</dbReference>
<feature type="domain" description="Pyrroloquinoline quinone-dependent pyranose dehydrogenase beta-propeller" evidence="2">
    <location>
        <begin position="33"/>
        <end position="363"/>
    </location>
</feature>
<dbReference type="PANTHER" id="PTHR33546">
    <property type="entry name" value="LARGE, MULTIFUNCTIONAL SECRETED PROTEIN-RELATED"/>
    <property type="match status" value="1"/>
</dbReference>
<dbReference type="PATRIC" id="fig|446692.3.peg.398"/>
<dbReference type="PANTHER" id="PTHR33546:SF1">
    <property type="entry name" value="LARGE, MULTIFUNCTIONAL SECRETED PROTEIN"/>
    <property type="match status" value="1"/>
</dbReference>
<dbReference type="Pfam" id="PF22807">
    <property type="entry name" value="TrAA12"/>
    <property type="match status" value="1"/>
</dbReference>
<protein>
    <submittedName>
        <fullName evidence="3">Putative L-sorbosone dehydrogenase</fullName>
        <ecNumber evidence="3">1.1.1.-</ecNumber>
    </submittedName>
</protein>
<reference evidence="4" key="1">
    <citation type="submission" date="2014-09" db="EMBL/GenBank/DDBJ databases">
        <authorList>
            <person name="Illeghems K.G."/>
        </authorList>
    </citation>
    <scope>NUCLEOTIDE SEQUENCE [LARGE SCALE GENOMIC DNA]</scope>
    <source>
        <strain evidence="4">108B</strain>
    </source>
</reference>
<dbReference type="RefSeq" id="WP_197603317.1">
    <property type="nucleotide sequence ID" value="NZ_LN606600.1"/>
</dbReference>
<dbReference type="Gene3D" id="2.120.10.30">
    <property type="entry name" value="TolB, C-terminal domain"/>
    <property type="match status" value="1"/>
</dbReference>
<dbReference type="InterPro" id="IPR011041">
    <property type="entry name" value="Quinoprot_gluc/sorb_DH_b-prop"/>
</dbReference>
<organism evidence="3 4">
    <name type="scientific">Acetobacter senegalensis</name>
    <dbReference type="NCBI Taxonomy" id="446692"/>
    <lineage>
        <taxon>Bacteria</taxon>
        <taxon>Pseudomonadati</taxon>
        <taxon>Pseudomonadota</taxon>
        <taxon>Alphaproteobacteria</taxon>
        <taxon>Acetobacterales</taxon>
        <taxon>Acetobacteraceae</taxon>
        <taxon>Acetobacter</taxon>
    </lineage>
</organism>
<keyword evidence="3" id="KW-0560">Oxidoreductase</keyword>
<feature type="chain" id="PRO_5006856282" evidence="1">
    <location>
        <begin position="24"/>
        <end position="370"/>
    </location>
</feature>
<keyword evidence="4" id="KW-1185">Reference proteome</keyword>
<dbReference type="KEGG" id="asz:ASN_445"/>
<dbReference type="EC" id="1.1.1.-" evidence="3"/>
<dbReference type="EMBL" id="LN606600">
    <property type="protein sequence ID" value="CEF39865.1"/>
    <property type="molecule type" value="Genomic_DNA"/>
</dbReference>
<gene>
    <name evidence="3" type="ORF">ASN_445</name>
</gene>
<feature type="signal peptide" evidence="1">
    <location>
        <begin position="1"/>
        <end position="23"/>
    </location>
</feature>
<evidence type="ECO:0000313" key="3">
    <source>
        <dbReference type="EMBL" id="CEF39865.1"/>
    </source>
</evidence>
<dbReference type="InterPro" id="IPR054539">
    <property type="entry name" value="Beta-prop_PDH"/>
</dbReference>
<sequence length="370" mass="39939">MRSVWLGMACGVAVLLPLSEAIAAPPVDRLEVPPGFHISVYAAPVPSAREMALGARGTVFVGSMSAGKVYALSGFQDGKATKIRTIASDLSMPAGVAFHNGDLYVSDITHILVLRDIENHLDDPPEPEVAADNLPYEEGDHSWKFIAFGPDNRLYVPIGSPCNICNVGQQFGRIISMEPDGTDRKDVAYGIRNTVGFTWRPQTKALWFTDNGRDMMGDDLPSDELNTVTTPGQSFGYPFCHQGDVPDPEFGKKYACSDFTPPAVKLGAHVAALGLRFYEGTQFPSSYKGALFIAEHGSWNRSRLSGYQVVAVPFGKDGNPLAPQTVVSGFQKNEHSWGRPADVQPLPDGSLLISDDKAGAVYRLTYGSGQ</sequence>